<geneLocation type="plasmid" evidence="2">
    <name>pom18</name>
</geneLocation>
<dbReference type="AlphaFoldDB" id="A0A3T0KZD5"/>
<organism evidence="1 2">
    <name type="scientific">Peribacillus asahii</name>
    <dbReference type="NCBI Taxonomy" id="228899"/>
    <lineage>
        <taxon>Bacteria</taxon>
        <taxon>Bacillati</taxon>
        <taxon>Bacillota</taxon>
        <taxon>Bacilli</taxon>
        <taxon>Bacillales</taxon>
        <taxon>Bacillaceae</taxon>
        <taxon>Peribacillus</taxon>
    </lineage>
</organism>
<evidence type="ECO:0000313" key="2">
    <source>
        <dbReference type="Proteomes" id="UP000283095"/>
    </source>
</evidence>
<sequence length="39" mass="4826">MKNEDEELSAEWKVYLSINKEWWASIHWVFFLLSKRVVI</sequence>
<evidence type="ECO:0000313" key="1">
    <source>
        <dbReference type="EMBL" id="AZV45682.1"/>
    </source>
</evidence>
<proteinExistence type="predicted"/>
<reference evidence="1 2" key="1">
    <citation type="submission" date="2018-01" db="EMBL/GenBank/DDBJ databases">
        <title>Bacillus asahii Genome sequencing and assembly.</title>
        <authorList>
            <person name="Jiang H."/>
            <person name="Feng Y."/>
            <person name="Zhao F."/>
            <person name="Lin X."/>
        </authorList>
    </citation>
    <scope>NUCLEOTIDE SEQUENCE [LARGE SCALE GENOMIC DNA]</scope>
    <source>
        <strain evidence="1 2">OM18</strain>
        <plasmid evidence="2">pom18</plasmid>
    </source>
</reference>
<dbReference type="Proteomes" id="UP000283095">
    <property type="component" value="Plasmid pOM18"/>
</dbReference>
<dbReference type="KEGG" id="pasa:BAOM_p029"/>
<keyword evidence="1" id="KW-0614">Plasmid</keyword>
<gene>
    <name evidence="1" type="ORF">BAOM_p029</name>
</gene>
<accession>A0A3T0KZD5</accession>
<dbReference type="EMBL" id="CP026096">
    <property type="protein sequence ID" value="AZV45682.1"/>
    <property type="molecule type" value="Genomic_DNA"/>
</dbReference>
<protein>
    <submittedName>
        <fullName evidence="1">Uncharacterized protein</fullName>
    </submittedName>
</protein>
<name>A0A3T0KZD5_9BACI</name>